<protein>
    <submittedName>
        <fullName evidence="4">PREDICTED: ribonuclease</fullName>
    </submittedName>
</protein>
<evidence type="ECO:0000259" key="3">
    <source>
        <dbReference type="Pfam" id="PF13456"/>
    </source>
</evidence>
<dbReference type="AlphaFoldDB" id="A0A5E4F160"/>
<dbReference type="GO" id="GO:0003676">
    <property type="term" value="F:nucleic acid binding"/>
    <property type="evidence" value="ECO:0007669"/>
    <property type="project" value="InterPro"/>
</dbReference>
<evidence type="ECO:0000256" key="1">
    <source>
        <dbReference type="SAM" id="MobiDB-lite"/>
    </source>
</evidence>
<keyword evidence="2" id="KW-0472">Membrane</keyword>
<dbReference type="PANTHER" id="PTHR47723">
    <property type="entry name" value="OS05G0353850 PROTEIN"/>
    <property type="match status" value="1"/>
</dbReference>
<dbReference type="InterPro" id="IPR044730">
    <property type="entry name" value="RNase_H-like_dom_plant"/>
</dbReference>
<keyword evidence="2" id="KW-1133">Transmembrane helix</keyword>
<feature type="transmembrane region" description="Helical" evidence="2">
    <location>
        <begin position="30"/>
        <end position="49"/>
    </location>
</feature>
<dbReference type="PANTHER" id="PTHR47723:SF19">
    <property type="entry name" value="POLYNUCLEOTIDYL TRANSFERASE, RIBONUCLEASE H-LIKE SUPERFAMILY PROTEIN"/>
    <property type="match status" value="1"/>
</dbReference>
<organism evidence="4 5">
    <name type="scientific">Prunus dulcis</name>
    <name type="common">Almond</name>
    <name type="synonym">Amygdalus dulcis</name>
    <dbReference type="NCBI Taxonomy" id="3755"/>
    <lineage>
        <taxon>Eukaryota</taxon>
        <taxon>Viridiplantae</taxon>
        <taxon>Streptophyta</taxon>
        <taxon>Embryophyta</taxon>
        <taxon>Tracheophyta</taxon>
        <taxon>Spermatophyta</taxon>
        <taxon>Magnoliopsida</taxon>
        <taxon>eudicotyledons</taxon>
        <taxon>Gunneridae</taxon>
        <taxon>Pentapetalae</taxon>
        <taxon>rosids</taxon>
        <taxon>fabids</taxon>
        <taxon>Rosales</taxon>
        <taxon>Rosaceae</taxon>
        <taxon>Amygdaloideae</taxon>
        <taxon>Amygdaleae</taxon>
        <taxon>Prunus</taxon>
    </lineage>
</organism>
<dbReference type="InterPro" id="IPR012337">
    <property type="entry name" value="RNaseH-like_sf"/>
</dbReference>
<keyword evidence="2" id="KW-0812">Transmembrane</keyword>
<sequence>MGANESRGGSGSGNNDEDGDDSRRKRNTGAIVAAGAGAVAGALLAYGLSRKPPPASTMKLNVDGSRKDPSGAIAAGGLIRNSAGDWIAGFSANLGYGDILKAELSALCHGLELALRMEVNPAADALAKMGHGMEMGTHFFDKQPDGISGVLEDDRAGRTRPRWI</sequence>
<dbReference type="CDD" id="cd06222">
    <property type="entry name" value="RNase_H_like"/>
    <property type="match status" value="1"/>
</dbReference>
<dbReference type="EMBL" id="CABIKO010000054">
    <property type="protein sequence ID" value="VVA21673.1"/>
    <property type="molecule type" value="Genomic_DNA"/>
</dbReference>
<dbReference type="InterPro" id="IPR053151">
    <property type="entry name" value="RNase_H-like"/>
</dbReference>
<dbReference type="Pfam" id="PF13456">
    <property type="entry name" value="RVT_3"/>
    <property type="match status" value="1"/>
</dbReference>
<dbReference type="InterPro" id="IPR002156">
    <property type="entry name" value="RNaseH_domain"/>
</dbReference>
<evidence type="ECO:0000313" key="4">
    <source>
        <dbReference type="EMBL" id="VVA21673.1"/>
    </source>
</evidence>
<evidence type="ECO:0000256" key="2">
    <source>
        <dbReference type="SAM" id="Phobius"/>
    </source>
</evidence>
<dbReference type="Proteomes" id="UP000327085">
    <property type="component" value="Chromosome 5"/>
</dbReference>
<reference evidence="5" key="1">
    <citation type="journal article" date="2020" name="Plant J.">
        <title>Transposons played a major role in the diversification between the closely related almond and peach genomes: results from the almond genome sequence.</title>
        <authorList>
            <person name="Alioto T."/>
            <person name="Alexiou K.G."/>
            <person name="Bardil A."/>
            <person name="Barteri F."/>
            <person name="Castanera R."/>
            <person name="Cruz F."/>
            <person name="Dhingra A."/>
            <person name="Duval H."/>
            <person name="Fernandez I Marti A."/>
            <person name="Frias L."/>
            <person name="Galan B."/>
            <person name="Garcia J.L."/>
            <person name="Howad W."/>
            <person name="Gomez-Garrido J."/>
            <person name="Gut M."/>
            <person name="Julca I."/>
            <person name="Morata J."/>
            <person name="Puigdomenech P."/>
            <person name="Ribeca P."/>
            <person name="Rubio Cabetas M.J."/>
            <person name="Vlasova A."/>
            <person name="Wirthensohn M."/>
            <person name="Garcia-Mas J."/>
            <person name="Gabaldon T."/>
            <person name="Casacuberta J.M."/>
            <person name="Arus P."/>
        </authorList>
    </citation>
    <scope>NUCLEOTIDE SEQUENCE [LARGE SCALE GENOMIC DNA]</scope>
    <source>
        <strain evidence="5">cv. Texas</strain>
    </source>
</reference>
<dbReference type="SUPFAM" id="SSF53098">
    <property type="entry name" value="Ribonuclease H-like"/>
    <property type="match status" value="1"/>
</dbReference>
<accession>A0A5E4F160</accession>
<proteinExistence type="predicted"/>
<dbReference type="InParanoid" id="A0A5E4F160"/>
<gene>
    <name evidence="4" type="ORF">ALMOND_2B003160</name>
</gene>
<name>A0A5E4F160_PRUDU</name>
<feature type="domain" description="RNase H type-1" evidence="3">
    <location>
        <begin position="61"/>
        <end position="120"/>
    </location>
</feature>
<dbReference type="InterPro" id="IPR036397">
    <property type="entry name" value="RNaseH_sf"/>
</dbReference>
<dbReference type="GO" id="GO:0004523">
    <property type="term" value="F:RNA-DNA hybrid ribonuclease activity"/>
    <property type="evidence" value="ECO:0007669"/>
    <property type="project" value="InterPro"/>
</dbReference>
<dbReference type="Gene3D" id="3.30.420.10">
    <property type="entry name" value="Ribonuclease H-like superfamily/Ribonuclease H"/>
    <property type="match status" value="1"/>
</dbReference>
<feature type="region of interest" description="Disordered" evidence="1">
    <location>
        <begin position="1"/>
        <end position="28"/>
    </location>
</feature>
<evidence type="ECO:0000313" key="5">
    <source>
        <dbReference type="Proteomes" id="UP000327085"/>
    </source>
</evidence>
<dbReference type="Gramene" id="VVA21673">
    <property type="protein sequence ID" value="VVA21673"/>
    <property type="gene ID" value="Prudul26B003160"/>
</dbReference>